<proteinExistence type="inferred from homology"/>
<dbReference type="GO" id="GO:0005773">
    <property type="term" value="C:vacuole"/>
    <property type="evidence" value="ECO:0007669"/>
    <property type="project" value="GOC"/>
</dbReference>
<dbReference type="OrthoDB" id="62at2759"/>
<evidence type="ECO:0000256" key="1">
    <source>
        <dbReference type="ARBA" id="ARBA00061469"/>
    </source>
</evidence>
<dbReference type="InterPro" id="IPR018618">
    <property type="entry name" value="GID4/10-like"/>
</dbReference>
<dbReference type="GO" id="GO:0007039">
    <property type="term" value="P:protein catabolic process in the vacuole"/>
    <property type="evidence" value="ECO:0007669"/>
    <property type="project" value="TreeGrafter"/>
</dbReference>
<dbReference type="GO" id="GO:0043161">
    <property type="term" value="P:proteasome-mediated ubiquitin-dependent protein catabolic process"/>
    <property type="evidence" value="ECO:0007669"/>
    <property type="project" value="TreeGrafter"/>
</dbReference>
<accession>A0A835XQB1</accession>
<organism evidence="2 3">
    <name type="scientific">Edaphochlamys debaryana</name>
    <dbReference type="NCBI Taxonomy" id="47281"/>
    <lineage>
        <taxon>Eukaryota</taxon>
        <taxon>Viridiplantae</taxon>
        <taxon>Chlorophyta</taxon>
        <taxon>core chlorophytes</taxon>
        <taxon>Chlorophyceae</taxon>
        <taxon>CS clade</taxon>
        <taxon>Chlamydomonadales</taxon>
        <taxon>Chlamydomonadales incertae sedis</taxon>
        <taxon>Edaphochlamys</taxon>
    </lineage>
</organism>
<comment type="similarity">
    <text evidence="1">Belongs to the GID4/VID24 family.</text>
</comment>
<dbReference type="GO" id="GO:0006623">
    <property type="term" value="P:protein targeting to vacuole"/>
    <property type="evidence" value="ECO:0007669"/>
    <property type="project" value="TreeGrafter"/>
</dbReference>
<reference evidence="2" key="1">
    <citation type="journal article" date="2020" name="bioRxiv">
        <title>Comparative genomics of Chlamydomonas.</title>
        <authorList>
            <person name="Craig R.J."/>
            <person name="Hasan A.R."/>
            <person name="Ness R.W."/>
            <person name="Keightley P.D."/>
        </authorList>
    </citation>
    <scope>NUCLEOTIDE SEQUENCE</scope>
    <source>
        <strain evidence="2">CCAP 11/70</strain>
    </source>
</reference>
<dbReference type="PANTHER" id="PTHR14534:SF3">
    <property type="entry name" value="GID COMPLEX SUBUNIT 4 HOMOLOG"/>
    <property type="match status" value="1"/>
</dbReference>
<dbReference type="Proteomes" id="UP000612055">
    <property type="component" value="Unassembled WGS sequence"/>
</dbReference>
<evidence type="ECO:0000313" key="3">
    <source>
        <dbReference type="Proteomes" id="UP000612055"/>
    </source>
</evidence>
<evidence type="ECO:0000313" key="2">
    <source>
        <dbReference type="EMBL" id="KAG2488283.1"/>
    </source>
</evidence>
<name>A0A835XQB1_9CHLO</name>
<protein>
    <submittedName>
        <fullName evidence="2">Uncharacterized protein</fullName>
    </submittedName>
</protein>
<dbReference type="PANTHER" id="PTHR14534">
    <property type="entry name" value="VACUOLAR IMPORT AND DEGRADATION PROTEIN 24"/>
    <property type="match status" value="1"/>
</dbReference>
<sequence length="296" mass="32088">MESPTEELTGRQLLLRLGGLLNGSRHLFAEHLSGLRTANARDWEDDEDDIEMEPGAREDDDDPGVGLPDMLPRPEFCSFLAPGRTFSGTQKLSNPRALGQQEDWAVTATIYSCDFERGRLTGSMVAQNDSPSTKRPIVTYFEGDIIDNVNNTFWTGAKWGTCPTRETDLRHWSRCPGFGPAMRAACLAHDGRVGGLGGAGCRHVFMRWKECFFVDIPLDCPLTISGFYYLSLDRLTGAVRGLYHDARSAPLQVLQLEPVELRQGPAPGTGTGPAAGTGGAAAEAPCGMGFAAYSLC</sequence>
<dbReference type="Pfam" id="PF09783">
    <property type="entry name" value="Vac_ImportDeg"/>
    <property type="match status" value="1"/>
</dbReference>
<gene>
    <name evidence="2" type="ORF">HYH03_013133</name>
</gene>
<dbReference type="GO" id="GO:0045721">
    <property type="term" value="P:negative regulation of gluconeogenesis"/>
    <property type="evidence" value="ECO:0007669"/>
    <property type="project" value="TreeGrafter"/>
</dbReference>
<dbReference type="EMBL" id="JAEHOE010000085">
    <property type="protein sequence ID" value="KAG2488283.1"/>
    <property type="molecule type" value="Genomic_DNA"/>
</dbReference>
<keyword evidence="3" id="KW-1185">Reference proteome</keyword>
<dbReference type="AlphaFoldDB" id="A0A835XQB1"/>
<comment type="caution">
    <text evidence="2">The sequence shown here is derived from an EMBL/GenBank/DDBJ whole genome shotgun (WGS) entry which is preliminary data.</text>
</comment>
<dbReference type="GO" id="GO:0034657">
    <property type="term" value="C:GID complex"/>
    <property type="evidence" value="ECO:0007669"/>
    <property type="project" value="TreeGrafter"/>
</dbReference>